<sequence length="362" mass="41703">MPLSFNKLEKLLSGRGLLPKKYFTIHSLIVYIEVLSISSADCFMLYIPSKYEIEINGGDDVFKVKYVDVSEDGYIPGDYAGEPDAIDLGKNYNGDDIDLSPGESHNDIQGYLEEKYNHPVSLKSATKDVIQLREVFRQLRRLKFCTQSLKYKLAIVFGCYMCCIRRDDTYECFAIQGRPLGEDRRLMVTIDLETLYEKIDTVSIDIKTVRDGVCRILDKNQSKHVRNIQRMLEQKNKLLSFSEIVNEKKHKYIKALERLEKLLDDLGIAEKKNMEKLIDAEERCSGQPSLKGLHVDIERSNQISRFETELARINSVKQELIRNILMVRAKHENLSLSVDTIVFDNIVMIDAVLKNFVKLSNM</sequence>
<organism evidence="1">
    <name type="scientific">viral metagenome</name>
    <dbReference type="NCBI Taxonomy" id="1070528"/>
    <lineage>
        <taxon>unclassified sequences</taxon>
        <taxon>metagenomes</taxon>
        <taxon>organismal metagenomes</taxon>
    </lineage>
</organism>
<reference evidence="1" key="1">
    <citation type="journal article" date="2020" name="Nature">
        <title>Giant virus diversity and host interactions through global metagenomics.</title>
        <authorList>
            <person name="Schulz F."/>
            <person name="Roux S."/>
            <person name="Paez-Espino D."/>
            <person name="Jungbluth S."/>
            <person name="Walsh D.A."/>
            <person name="Denef V.J."/>
            <person name="McMahon K.D."/>
            <person name="Konstantinidis K.T."/>
            <person name="Eloe-Fadrosh E.A."/>
            <person name="Kyrpides N.C."/>
            <person name="Woyke T."/>
        </authorList>
    </citation>
    <scope>NUCLEOTIDE SEQUENCE</scope>
    <source>
        <strain evidence="1">GVMAG-M-3300023179-62</strain>
    </source>
</reference>
<name>A0A6C0H2Q9_9ZZZZ</name>
<evidence type="ECO:0000313" key="1">
    <source>
        <dbReference type="EMBL" id="QHT74824.1"/>
    </source>
</evidence>
<proteinExistence type="predicted"/>
<accession>A0A6C0H2Q9</accession>
<dbReference type="AlphaFoldDB" id="A0A6C0H2Q9"/>
<dbReference type="EMBL" id="MN739858">
    <property type="protein sequence ID" value="QHT74824.1"/>
    <property type="molecule type" value="Genomic_DNA"/>
</dbReference>
<protein>
    <submittedName>
        <fullName evidence="1">Uncharacterized protein</fullName>
    </submittedName>
</protein>